<comment type="caution">
    <text evidence="5">The sequence shown here is derived from an EMBL/GenBank/DDBJ whole genome shotgun (WGS) entry which is preliminary data.</text>
</comment>
<dbReference type="Proteomes" id="UP000239522">
    <property type="component" value="Unassembled WGS sequence"/>
</dbReference>
<dbReference type="SUPFAM" id="SSF110849">
    <property type="entry name" value="ParB/Sulfiredoxin"/>
    <property type="match status" value="1"/>
</dbReference>
<dbReference type="EMBL" id="MQUA01000013">
    <property type="protein sequence ID" value="PQB08018.1"/>
    <property type="molecule type" value="Genomic_DNA"/>
</dbReference>
<sequence length="415" mass="47900">MKNDSQPLEWTTQKMKVNELIPCEYNPRKITPERLEKLKKSIEKYNVAEIPAVNKDRIIIAGHQRIKALIDLGRGEDIIDVRLPNRQLTKEEFKEYNIISNVPVGFWDIEKLDEAFDDIDLLSLGLDIENYELPADVQEMPKILEAVEDDYQEPENLKIDVIEGDIITFTKDNLEHRLLCGSSTEVDSWSKLLDGKEIDLVNTDPPYNVNYEGKTKAKLKIQNDKMDNDSFYQFLYDFFTAIGSFTKPGGGFYVWFATSETINFMKAMIAAGILYKQTLIWKKNSLVMSRQDYHWIHEPCLYGWKPGAAHNWYTDRKQTTVLEFDRPFRNAEHPTMKPIPLISYQINNSSKIGDIVADGFGGSGSTMVASHQLERNAYLIELEPRYCQVTIDRMFKLDNSIQIKINGKSYIPDID</sequence>
<dbReference type="GO" id="GO:0008170">
    <property type="term" value="F:N-methyltransferase activity"/>
    <property type="evidence" value="ECO:0007669"/>
    <property type="project" value="InterPro"/>
</dbReference>
<dbReference type="InterPro" id="IPR029063">
    <property type="entry name" value="SAM-dependent_MTases_sf"/>
</dbReference>
<organism evidence="5 6">
    <name type="scientific">Polaribacter filamentus</name>
    <dbReference type="NCBI Taxonomy" id="53483"/>
    <lineage>
        <taxon>Bacteria</taxon>
        <taxon>Pseudomonadati</taxon>
        <taxon>Bacteroidota</taxon>
        <taxon>Flavobacteriia</taxon>
        <taxon>Flavobacteriales</taxon>
        <taxon>Flavobacteriaceae</taxon>
    </lineage>
</organism>
<dbReference type="Pfam" id="PF01555">
    <property type="entry name" value="N6_N4_Mtase"/>
    <property type="match status" value="1"/>
</dbReference>
<dbReference type="InterPro" id="IPR015840">
    <property type="entry name" value="DNA_MeTrfase_ParB"/>
</dbReference>
<evidence type="ECO:0000256" key="2">
    <source>
        <dbReference type="ARBA" id="ARBA00022679"/>
    </source>
</evidence>
<dbReference type="Gene3D" id="3.90.1530.10">
    <property type="entry name" value="Conserved hypothetical protein from pyrococcus furiosus pfu- 392566-001, ParB domain"/>
    <property type="match status" value="1"/>
</dbReference>
<keyword evidence="1" id="KW-0489">Methyltransferase</keyword>
<dbReference type="PIRSF" id="PIRSF036758">
    <property type="entry name" value="Aden_M_ParB"/>
    <property type="match status" value="1"/>
</dbReference>
<accession>A0A2S7KZV2</accession>
<protein>
    <recommendedName>
        <fullName evidence="3">Methyltransferase</fullName>
        <ecNumber evidence="3">2.1.1.-</ecNumber>
    </recommendedName>
</protein>
<dbReference type="GO" id="GO:0003677">
    <property type="term" value="F:DNA binding"/>
    <property type="evidence" value="ECO:0007669"/>
    <property type="project" value="InterPro"/>
</dbReference>
<evidence type="ECO:0000256" key="3">
    <source>
        <dbReference type="RuleBase" id="RU362026"/>
    </source>
</evidence>
<dbReference type="EC" id="2.1.1.-" evidence="3"/>
<evidence type="ECO:0000259" key="4">
    <source>
        <dbReference type="Pfam" id="PF01555"/>
    </source>
</evidence>
<dbReference type="RefSeq" id="WP_104810221.1">
    <property type="nucleotide sequence ID" value="NZ_MQUA01000013.1"/>
</dbReference>
<proteinExistence type="inferred from homology"/>
<dbReference type="InterPro" id="IPR036086">
    <property type="entry name" value="ParB/Sulfiredoxin_sf"/>
</dbReference>
<comment type="similarity">
    <text evidence="3">Belongs to the N(4)/N(6)-methyltransferase family.</text>
</comment>
<gene>
    <name evidence="5" type="ORF">BST83_13290</name>
</gene>
<name>A0A2S7KZV2_9FLAO</name>
<dbReference type="SUPFAM" id="SSF53335">
    <property type="entry name" value="S-adenosyl-L-methionine-dependent methyltransferases"/>
    <property type="match status" value="1"/>
</dbReference>
<dbReference type="InterPro" id="IPR001091">
    <property type="entry name" value="RM_Methyltransferase"/>
</dbReference>
<reference evidence="5 6" key="1">
    <citation type="submission" date="2016-11" db="EMBL/GenBank/DDBJ databases">
        <title>Trade-off between light-utilization and light-protection in marine flavobacteria.</title>
        <authorList>
            <person name="Kumagai Y."/>
        </authorList>
    </citation>
    <scope>NUCLEOTIDE SEQUENCE [LARGE SCALE GENOMIC DNA]</scope>
    <source>
        <strain evidence="5 6">ATCC 700397</strain>
    </source>
</reference>
<keyword evidence="6" id="KW-1185">Reference proteome</keyword>
<dbReference type="Gene3D" id="3.40.50.150">
    <property type="entry name" value="Vaccinia Virus protein VP39"/>
    <property type="match status" value="1"/>
</dbReference>
<dbReference type="AlphaFoldDB" id="A0A2S7KZV2"/>
<dbReference type="PRINTS" id="PR00508">
    <property type="entry name" value="S21N4MTFRASE"/>
</dbReference>
<evidence type="ECO:0000313" key="6">
    <source>
        <dbReference type="Proteomes" id="UP000239522"/>
    </source>
</evidence>
<evidence type="ECO:0000313" key="5">
    <source>
        <dbReference type="EMBL" id="PQB08018.1"/>
    </source>
</evidence>
<evidence type="ECO:0000256" key="1">
    <source>
        <dbReference type="ARBA" id="ARBA00022603"/>
    </source>
</evidence>
<dbReference type="GO" id="GO:0032259">
    <property type="term" value="P:methylation"/>
    <property type="evidence" value="ECO:0007669"/>
    <property type="project" value="UniProtKB-KW"/>
</dbReference>
<keyword evidence="2" id="KW-0808">Transferase</keyword>
<feature type="domain" description="DNA methylase N-4/N-6" evidence="4">
    <location>
        <begin position="198"/>
        <end position="390"/>
    </location>
</feature>
<dbReference type="InterPro" id="IPR002941">
    <property type="entry name" value="DNA_methylase_N4/N6"/>
</dbReference>
<dbReference type="OrthoDB" id="1273118at2"/>